<evidence type="ECO:0000313" key="2">
    <source>
        <dbReference type="EMBL" id="SOQ48103.1"/>
    </source>
</evidence>
<gene>
    <name evidence="2" type="ORF">SFRICE_021545</name>
</gene>
<dbReference type="PANTHER" id="PTHR35450:SF2">
    <property type="entry name" value="REVERSE TRANSCRIPTASE DOMAIN-CONTAINING PROTEIN"/>
    <property type="match status" value="1"/>
</dbReference>
<name>A0A2H1W504_SPOFR</name>
<sequence>MIAIQDQVIDTANYQKYIIRRSNYNDSCRQCHGASETVQHITGACRAIAQTVYINTPMIKYIYYKYKPQAVLENERFKLYWDRTITDKTIYNNRPDITMLDKQKKLVYIIDIAICNTHNLTNTHSEKIAKYTDLSIEIKTQWKITHTKTVPIILSSTGVIPKSLHHKGYREYNRGCKEQLTIDAVVMNHAVKSKTDIHTMFVDYQKAFDSVPRGIFQGGALGPLWFCMALNPLSHLLNKTNAGYTFTNNSTQYTISHLMYMDDIKLYAADQMLLSHLADVTQQFSTDICMQFGEDKCTVMSVVKGKFENNSYTLETGQTIEPMEEHDTYQYLRFRQSRQIRYKNIRQELIKKITHRLNLILKTNLHARNTIKMINTFAIPLLAYSFGIIQWSKTNIRKLQRIINTTLTKHRKHYYNDLYYCSQKALHGRHRSFLSQQHVYKIKSNEWLKRGELFSETEGFMLAIQDQTIVTRNYRKFIMRDPNQQNDLCQHCNLASETIQHITGACKSLAQTDYKHRHDQNSIPDRYCHSNSHNIQSTISEKLSKYQDLAIEIKTQRRAQTVHIVPIVLSTTGIIPKSLTQSLNTLHTLQKKKMPHH</sequence>
<dbReference type="PANTHER" id="PTHR35450">
    <property type="entry name" value="REVERSE TRANSCRIPTASE DOMAIN-CONTAINING PROTEIN"/>
    <property type="match status" value="1"/>
</dbReference>
<accession>A0A2H1W504</accession>
<proteinExistence type="predicted"/>
<evidence type="ECO:0000259" key="1">
    <source>
        <dbReference type="Pfam" id="PF00078"/>
    </source>
</evidence>
<dbReference type="Pfam" id="PF00078">
    <property type="entry name" value="RVT_1"/>
    <property type="match status" value="1"/>
</dbReference>
<reference evidence="2" key="1">
    <citation type="submission" date="2016-07" db="EMBL/GenBank/DDBJ databases">
        <authorList>
            <person name="Bretaudeau A."/>
        </authorList>
    </citation>
    <scope>NUCLEOTIDE SEQUENCE</scope>
    <source>
        <strain evidence="2">Rice</strain>
        <tissue evidence="2">Whole body</tissue>
    </source>
</reference>
<feature type="domain" description="Reverse transcriptase" evidence="1">
    <location>
        <begin position="214"/>
        <end position="325"/>
    </location>
</feature>
<dbReference type="InterPro" id="IPR000477">
    <property type="entry name" value="RT_dom"/>
</dbReference>
<dbReference type="AlphaFoldDB" id="A0A2H1W504"/>
<dbReference type="EMBL" id="ODYU01006338">
    <property type="protein sequence ID" value="SOQ48103.1"/>
    <property type="molecule type" value="Genomic_DNA"/>
</dbReference>
<protein>
    <submittedName>
        <fullName evidence="2">SFRICE_021545</fullName>
    </submittedName>
</protein>
<organism evidence="2">
    <name type="scientific">Spodoptera frugiperda</name>
    <name type="common">Fall armyworm</name>
    <dbReference type="NCBI Taxonomy" id="7108"/>
    <lineage>
        <taxon>Eukaryota</taxon>
        <taxon>Metazoa</taxon>
        <taxon>Ecdysozoa</taxon>
        <taxon>Arthropoda</taxon>
        <taxon>Hexapoda</taxon>
        <taxon>Insecta</taxon>
        <taxon>Pterygota</taxon>
        <taxon>Neoptera</taxon>
        <taxon>Endopterygota</taxon>
        <taxon>Lepidoptera</taxon>
        <taxon>Glossata</taxon>
        <taxon>Ditrysia</taxon>
        <taxon>Noctuoidea</taxon>
        <taxon>Noctuidae</taxon>
        <taxon>Amphipyrinae</taxon>
        <taxon>Spodoptera</taxon>
    </lineage>
</organism>